<sequence length="86" mass="10524">MKKNIRPNIPANLLWEFDYANYNFIKSYKIVIERVLERGNLESWREIVRYYSKEQILEAIEWSDRLSERDKDFSRLFVCSDMVNVK</sequence>
<feature type="domain" description="DUF6922" evidence="1">
    <location>
        <begin position="10"/>
        <end position="60"/>
    </location>
</feature>
<comment type="caution">
    <text evidence="2">The sequence shown here is derived from an EMBL/GenBank/DDBJ whole genome shotgun (WGS) entry which is preliminary data.</text>
</comment>
<dbReference type="InterPro" id="IPR053830">
    <property type="entry name" value="DUF6922"/>
</dbReference>
<dbReference type="Pfam" id="PF21956">
    <property type="entry name" value="DUF6922"/>
    <property type="match status" value="1"/>
</dbReference>
<reference evidence="2 3" key="1">
    <citation type="submission" date="2020-03" db="EMBL/GenBank/DDBJ databases">
        <title>Genomic Encyclopedia of Type Strains, Phase IV (KMG-IV): sequencing the most valuable type-strain genomes for metagenomic binning, comparative biology and taxonomic classification.</title>
        <authorList>
            <person name="Goeker M."/>
        </authorList>
    </citation>
    <scope>NUCLEOTIDE SEQUENCE [LARGE SCALE GENOMIC DNA]</scope>
    <source>
        <strain evidence="2 3">DSM 102865</strain>
    </source>
</reference>
<name>A0ABX0UDJ2_9BACT</name>
<dbReference type="Proteomes" id="UP001179181">
    <property type="component" value="Unassembled WGS sequence"/>
</dbReference>
<accession>A0ABX0UDJ2</accession>
<proteinExistence type="predicted"/>
<evidence type="ECO:0000313" key="2">
    <source>
        <dbReference type="EMBL" id="NIJ51078.1"/>
    </source>
</evidence>
<evidence type="ECO:0000259" key="1">
    <source>
        <dbReference type="Pfam" id="PF21956"/>
    </source>
</evidence>
<organism evidence="2 3">
    <name type="scientific">Dyadobacter arcticus</name>
    <dbReference type="NCBI Taxonomy" id="1078754"/>
    <lineage>
        <taxon>Bacteria</taxon>
        <taxon>Pseudomonadati</taxon>
        <taxon>Bacteroidota</taxon>
        <taxon>Cytophagia</taxon>
        <taxon>Cytophagales</taxon>
        <taxon>Spirosomataceae</taxon>
        <taxon>Dyadobacter</taxon>
    </lineage>
</organism>
<dbReference type="RefSeq" id="WP_167266420.1">
    <property type="nucleotide sequence ID" value="NZ_JAASQJ010000001.1"/>
</dbReference>
<gene>
    <name evidence="2" type="ORF">FHS68_000234</name>
</gene>
<protein>
    <recommendedName>
        <fullName evidence="1">DUF6922 domain-containing protein</fullName>
    </recommendedName>
</protein>
<dbReference type="EMBL" id="JAASQJ010000001">
    <property type="protein sequence ID" value="NIJ51078.1"/>
    <property type="molecule type" value="Genomic_DNA"/>
</dbReference>
<evidence type="ECO:0000313" key="3">
    <source>
        <dbReference type="Proteomes" id="UP001179181"/>
    </source>
</evidence>
<keyword evidence="3" id="KW-1185">Reference proteome</keyword>